<dbReference type="OrthoDB" id="550575at2759"/>
<dbReference type="Pfam" id="PF12937">
    <property type="entry name" value="F-box-like"/>
    <property type="match status" value="1"/>
</dbReference>
<dbReference type="Gene3D" id="3.80.10.10">
    <property type="entry name" value="Ribonuclease Inhibitor"/>
    <property type="match status" value="1"/>
</dbReference>
<dbReference type="OMA" id="FCRNMHP"/>
<evidence type="ECO:0000313" key="3">
    <source>
        <dbReference type="Proteomes" id="UP000825935"/>
    </source>
</evidence>
<comment type="caution">
    <text evidence="2">The sequence shown here is derived from an EMBL/GenBank/DDBJ whole genome shotgun (WGS) entry which is preliminary data.</text>
</comment>
<proteinExistence type="predicted"/>
<sequence>MDTDESQELGAIYTPAIVNSLSAISLSEESPHETRCKNLVKGVGNLLKKDVPDLFERLTITNAASTSGNEGLVQQEVLVRANNWGNDERCWAEMLPDVLAKIFSHLSLKERICTIPCVCRYWQCVSQDAACWQDIDLSEWSPFREPKEVDRMLLLLVNRSQGSLRRVCVPDLQSDSMLRLIASSASQLQVLEIADSFVSEECLCELAPKFSALTFLDISGRFPSKTLIDSFGNHCPSITQLNINMRFHMDEAKSCDVAALAIAQYMPQLQHLEMACCSLSNVGLKAVLSSCKNLKHLDIRGCFYVDMEDPFVMEAKKTIKVFLEPVLGDDMIHFTDEDDDIDSDQFFEDAEYYDDMMPDDVSIDDIDYYGSDMMEDMPFYLDQTEYYAHFDGGRSL</sequence>
<dbReference type="SUPFAM" id="SSF52047">
    <property type="entry name" value="RNI-like"/>
    <property type="match status" value="1"/>
</dbReference>
<keyword evidence="3" id="KW-1185">Reference proteome</keyword>
<evidence type="ECO:0000313" key="2">
    <source>
        <dbReference type="EMBL" id="KAH7443166.1"/>
    </source>
</evidence>
<dbReference type="PANTHER" id="PTHR38926">
    <property type="entry name" value="F-BOX DOMAIN CONTAINING PROTEIN, EXPRESSED"/>
    <property type="match status" value="1"/>
</dbReference>
<name>A0A8T2VB29_CERRI</name>
<feature type="domain" description="F-box" evidence="1">
    <location>
        <begin position="96"/>
        <end position="137"/>
    </location>
</feature>
<dbReference type="SUPFAM" id="SSF81383">
    <property type="entry name" value="F-box domain"/>
    <property type="match status" value="1"/>
</dbReference>
<dbReference type="PANTHER" id="PTHR38926:SF5">
    <property type="entry name" value="F-BOX AND LEUCINE-RICH REPEAT PROTEIN 6"/>
    <property type="match status" value="1"/>
</dbReference>
<protein>
    <recommendedName>
        <fullName evidence="1">F-box domain-containing protein</fullName>
    </recommendedName>
</protein>
<gene>
    <name evidence="2" type="ORF">KP509_02G023100</name>
</gene>
<reference evidence="2" key="1">
    <citation type="submission" date="2021-08" db="EMBL/GenBank/DDBJ databases">
        <title>WGS assembly of Ceratopteris richardii.</title>
        <authorList>
            <person name="Marchant D.B."/>
            <person name="Chen G."/>
            <person name="Jenkins J."/>
            <person name="Shu S."/>
            <person name="Leebens-Mack J."/>
            <person name="Grimwood J."/>
            <person name="Schmutz J."/>
            <person name="Soltis P."/>
            <person name="Soltis D."/>
            <person name="Chen Z.-H."/>
        </authorList>
    </citation>
    <scope>NUCLEOTIDE SEQUENCE</scope>
    <source>
        <strain evidence="2">Whitten #5841</strain>
        <tissue evidence="2">Leaf</tissue>
    </source>
</reference>
<dbReference type="EMBL" id="CM035407">
    <property type="protein sequence ID" value="KAH7443166.1"/>
    <property type="molecule type" value="Genomic_DNA"/>
</dbReference>
<dbReference type="InterPro" id="IPR001810">
    <property type="entry name" value="F-box_dom"/>
</dbReference>
<dbReference type="AlphaFoldDB" id="A0A8T2VB29"/>
<dbReference type="InterPro" id="IPR032675">
    <property type="entry name" value="LRR_dom_sf"/>
</dbReference>
<dbReference type="Proteomes" id="UP000825935">
    <property type="component" value="Chromosome 2"/>
</dbReference>
<accession>A0A8T2VB29</accession>
<dbReference type="InterPro" id="IPR036047">
    <property type="entry name" value="F-box-like_dom_sf"/>
</dbReference>
<organism evidence="2 3">
    <name type="scientific">Ceratopteris richardii</name>
    <name type="common">Triangle waterfern</name>
    <dbReference type="NCBI Taxonomy" id="49495"/>
    <lineage>
        <taxon>Eukaryota</taxon>
        <taxon>Viridiplantae</taxon>
        <taxon>Streptophyta</taxon>
        <taxon>Embryophyta</taxon>
        <taxon>Tracheophyta</taxon>
        <taxon>Polypodiopsida</taxon>
        <taxon>Polypodiidae</taxon>
        <taxon>Polypodiales</taxon>
        <taxon>Pteridineae</taxon>
        <taxon>Pteridaceae</taxon>
        <taxon>Parkerioideae</taxon>
        <taxon>Ceratopteris</taxon>
    </lineage>
</organism>
<evidence type="ECO:0000259" key="1">
    <source>
        <dbReference type="Pfam" id="PF12937"/>
    </source>
</evidence>